<name>A0AAW8F2W7_9ACTN</name>
<gene>
    <name evidence="1" type="ORF">QFZ22_000123</name>
</gene>
<protein>
    <submittedName>
        <fullName evidence="1">Uncharacterized protein</fullName>
    </submittedName>
</protein>
<dbReference type="Proteomes" id="UP001234216">
    <property type="component" value="Unassembled WGS sequence"/>
</dbReference>
<sequence length="242" mass="27002">MTGPRRVEPYVWEYKDEHGISRQVNVHYTRIGTTVTYDPRHPGDELPWFDADYERDSDRGRWEDNDIVTLGSPEDPGYGLIDPDDDIDAPEDFSGVIEDVVSEPGPEQKGTRPMAITKIGDVVNHRALLNALNTIRAEVESRQEDVNNLAAWSAEMAERMNGIAEELKSLKVDTYTIGNVNMLGDLITGQKTAADAYKNATDISVNQAESAARTAHRNHGRIQDAVDDADVPMAQNRFYDAE</sequence>
<proteinExistence type="predicted"/>
<accession>A0AAW8F2W7</accession>
<dbReference type="EMBL" id="JAUSZV010000001">
    <property type="protein sequence ID" value="MDQ0904138.1"/>
    <property type="molecule type" value="Genomic_DNA"/>
</dbReference>
<evidence type="ECO:0000313" key="1">
    <source>
        <dbReference type="EMBL" id="MDQ0904138.1"/>
    </source>
</evidence>
<organism evidence="1 2">
    <name type="scientific">Streptomyces canus</name>
    <dbReference type="NCBI Taxonomy" id="58343"/>
    <lineage>
        <taxon>Bacteria</taxon>
        <taxon>Bacillati</taxon>
        <taxon>Actinomycetota</taxon>
        <taxon>Actinomycetes</taxon>
        <taxon>Kitasatosporales</taxon>
        <taxon>Streptomycetaceae</taxon>
        <taxon>Streptomyces</taxon>
        <taxon>Streptomyces aurantiacus group</taxon>
    </lineage>
</organism>
<reference evidence="1" key="1">
    <citation type="submission" date="2023-07" db="EMBL/GenBank/DDBJ databases">
        <title>Comparative genomics of wheat-associated soil bacteria to identify genetic determinants of phenazine resistance.</title>
        <authorList>
            <person name="Mouncey N."/>
        </authorList>
    </citation>
    <scope>NUCLEOTIDE SEQUENCE</scope>
    <source>
        <strain evidence="1">V4I22</strain>
    </source>
</reference>
<comment type="caution">
    <text evidence="1">The sequence shown here is derived from an EMBL/GenBank/DDBJ whole genome shotgun (WGS) entry which is preliminary data.</text>
</comment>
<dbReference type="AlphaFoldDB" id="A0AAW8F2W7"/>
<evidence type="ECO:0000313" key="2">
    <source>
        <dbReference type="Proteomes" id="UP001234216"/>
    </source>
</evidence>
<dbReference type="RefSeq" id="WP_306971657.1">
    <property type="nucleotide sequence ID" value="NZ_JAUSZV010000001.1"/>
</dbReference>